<evidence type="ECO:0000313" key="2">
    <source>
        <dbReference type="Proteomes" id="UP000054721"/>
    </source>
</evidence>
<keyword evidence="2" id="KW-1185">Reference proteome</keyword>
<gene>
    <name evidence="1" type="ORF">T02_7954</name>
</gene>
<sequence>MISTNIYQQTRAFTDLSVLKKIFFSNCVGFLLFSTKNTPRRRYKIIYIEHHNILKAAIHRS</sequence>
<comment type="caution">
    <text evidence="1">The sequence shown here is derived from an EMBL/GenBank/DDBJ whole genome shotgun (WGS) entry which is preliminary data.</text>
</comment>
<reference evidence="1 2" key="1">
    <citation type="submission" date="2015-05" db="EMBL/GenBank/DDBJ databases">
        <title>Evolution of Trichinella species and genotypes.</title>
        <authorList>
            <person name="Korhonen P.K."/>
            <person name="Edoardo P."/>
            <person name="Giuseppe L.R."/>
            <person name="Gasser R.B."/>
        </authorList>
    </citation>
    <scope>NUCLEOTIDE SEQUENCE [LARGE SCALE GENOMIC DNA]</scope>
    <source>
        <strain evidence="1">ISS10</strain>
    </source>
</reference>
<accession>A0A0V1LP38</accession>
<proteinExistence type="predicted"/>
<protein>
    <submittedName>
        <fullName evidence="1">Uncharacterized protein</fullName>
    </submittedName>
</protein>
<evidence type="ECO:0000313" key="1">
    <source>
        <dbReference type="EMBL" id="KRZ61248.1"/>
    </source>
</evidence>
<dbReference type="AlphaFoldDB" id="A0A0V1LP38"/>
<dbReference type="Proteomes" id="UP000054721">
    <property type="component" value="Unassembled WGS sequence"/>
</dbReference>
<name>A0A0V1LP38_9BILA</name>
<organism evidence="1 2">
    <name type="scientific">Trichinella nativa</name>
    <dbReference type="NCBI Taxonomy" id="6335"/>
    <lineage>
        <taxon>Eukaryota</taxon>
        <taxon>Metazoa</taxon>
        <taxon>Ecdysozoa</taxon>
        <taxon>Nematoda</taxon>
        <taxon>Enoplea</taxon>
        <taxon>Dorylaimia</taxon>
        <taxon>Trichinellida</taxon>
        <taxon>Trichinellidae</taxon>
        <taxon>Trichinella</taxon>
    </lineage>
</organism>
<dbReference type="EMBL" id="JYDW01000020">
    <property type="protein sequence ID" value="KRZ61248.1"/>
    <property type="molecule type" value="Genomic_DNA"/>
</dbReference>